<dbReference type="OrthoDB" id="8970377at2"/>
<dbReference type="Proteomes" id="UP000005808">
    <property type="component" value="Unassembled WGS sequence"/>
</dbReference>
<gene>
    <name evidence="2" type="ORF">OR16_22413</name>
</gene>
<dbReference type="RefSeq" id="WP_006159914.1">
    <property type="nucleotide sequence ID" value="NZ_AHJE01000054.1"/>
</dbReference>
<reference evidence="2 3" key="1">
    <citation type="journal article" date="2012" name="J. Bacteriol.">
        <title>De Novo Genome Project of Cupriavidus basilensis OR16.</title>
        <authorList>
            <person name="Cserhati M."/>
            <person name="Kriszt B."/>
            <person name="Szoboszlay S."/>
            <person name="Toth A."/>
            <person name="Szabo I."/>
            <person name="Tancsics A."/>
            <person name="Nagy I."/>
            <person name="Horvath B."/>
            <person name="Nagy I."/>
            <person name="Kukolya J."/>
        </authorList>
    </citation>
    <scope>NUCLEOTIDE SEQUENCE [LARGE SCALE GENOMIC DNA]</scope>
    <source>
        <strain evidence="2 3">OR16</strain>
    </source>
</reference>
<comment type="caution">
    <text evidence="2">The sequence shown here is derived from an EMBL/GenBank/DDBJ whole genome shotgun (WGS) entry which is preliminary data.</text>
</comment>
<evidence type="ECO:0000313" key="3">
    <source>
        <dbReference type="Proteomes" id="UP000005808"/>
    </source>
</evidence>
<keyword evidence="1" id="KW-0175">Coiled coil</keyword>
<proteinExistence type="predicted"/>
<name>H1S907_9BURK</name>
<sequence>MRPGVEVTRNIEEELEDLDETDRAIERSGKRIEAQEQRIAHLKRDGVDRESAELLLADMRDSLKQLILHRALIVTAITRRE</sequence>
<organism evidence="2 3">
    <name type="scientific">Cupriavidus basilensis OR16</name>
    <dbReference type="NCBI Taxonomy" id="1127483"/>
    <lineage>
        <taxon>Bacteria</taxon>
        <taxon>Pseudomonadati</taxon>
        <taxon>Pseudomonadota</taxon>
        <taxon>Betaproteobacteria</taxon>
        <taxon>Burkholderiales</taxon>
        <taxon>Burkholderiaceae</taxon>
        <taxon>Cupriavidus</taxon>
    </lineage>
</organism>
<protein>
    <submittedName>
        <fullName evidence="2">Uncharacterized protein</fullName>
    </submittedName>
</protein>
<accession>H1S907</accession>
<dbReference type="AlphaFoldDB" id="H1S907"/>
<evidence type="ECO:0000313" key="2">
    <source>
        <dbReference type="EMBL" id="EHP41023.1"/>
    </source>
</evidence>
<evidence type="ECO:0000256" key="1">
    <source>
        <dbReference type="SAM" id="Coils"/>
    </source>
</evidence>
<feature type="coiled-coil region" evidence="1">
    <location>
        <begin position="18"/>
        <end position="45"/>
    </location>
</feature>
<dbReference type="EMBL" id="AHJE01000054">
    <property type="protein sequence ID" value="EHP41023.1"/>
    <property type="molecule type" value="Genomic_DNA"/>
</dbReference>